<evidence type="ECO:0000313" key="2">
    <source>
        <dbReference type="EMBL" id="KXT01300.1"/>
    </source>
</evidence>
<dbReference type="OrthoDB" id="1875751at2759"/>
<evidence type="ECO:0000313" key="3">
    <source>
        <dbReference type="Proteomes" id="UP000070133"/>
    </source>
</evidence>
<evidence type="ECO:0000256" key="1">
    <source>
        <dbReference type="SAM" id="MobiDB-lite"/>
    </source>
</evidence>
<protein>
    <submittedName>
        <fullName evidence="2">Uncharacterized protein</fullName>
    </submittedName>
</protein>
<dbReference type="AlphaFoldDB" id="A0A139HFS7"/>
<reference evidence="2 3" key="1">
    <citation type="submission" date="2015-07" db="EMBL/GenBank/DDBJ databases">
        <title>Comparative genomics of the Sigatoka disease complex on banana suggests a link between parallel evolutionary changes in Pseudocercospora fijiensis and Pseudocercospora eumusae and increased virulence on the banana host.</title>
        <authorList>
            <person name="Chang T.-C."/>
            <person name="Salvucci A."/>
            <person name="Crous P.W."/>
            <person name="Stergiopoulos I."/>
        </authorList>
    </citation>
    <scope>NUCLEOTIDE SEQUENCE [LARGE SCALE GENOMIC DNA]</scope>
    <source>
        <strain evidence="2 3">CBS 114824</strain>
    </source>
</reference>
<name>A0A139HFS7_9PEZI</name>
<keyword evidence="3" id="KW-1185">Reference proteome</keyword>
<feature type="region of interest" description="Disordered" evidence="1">
    <location>
        <begin position="88"/>
        <end position="141"/>
    </location>
</feature>
<organism evidence="2 3">
    <name type="scientific">Pseudocercospora eumusae</name>
    <dbReference type="NCBI Taxonomy" id="321146"/>
    <lineage>
        <taxon>Eukaryota</taxon>
        <taxon>Fungi</taxon>
        <taxon>Dikarya</taxon>
        <taxon>Ascomycota</taxon>
        <taxon>Pezizomycotina</taxon>
        <taxon>Dothideomycetes</taxon>
        <taxon>Dothideomycetidae</taxon>
        <taxon>Mycosphaerellales</taxon>
        <taxon>Mycosphaerellaceae</taxon>
        <taxon>Pseudocercospora</taxon>
    </lineage>
</organism>
<comment type="caution">
    <text evidence="2">The sequence shown here is derived from an EMBL/GenBank/DDBJ whole genome shotgun (WGS) entry which is preliminary data.</text>
</comment>
<gene>
    <name evidence="2" type="ORF">AC578_2690</name>
</gene>
<feature type="compositionally biased region" description="Acidic residues" evidence="1">
    <location>
        <begin position="88"/>
        <end position="100"/>
    </location>
</feature>
<sequence length="283" mass="31424">MATLFTFRPIPHPAAAWPSFLLSARIAANNATRHHHLHLFHLRLCPAPHHTPLLPISSFFSSQTAFVLAHWVARALATMADNVPDDEDLFADLYDGDDNAQESTQKAEPQPEPQLGTPPQDFSGGDEPTIAGGDGGTAEAKNEYNEEPQYNNYGGGMDGVQNEFRDTPADEKPIGIKEDGLHLCIYIPFGLRYQVPTNSAWSRNVAHNNVPFTDRVADSRPRLLPRLTTIAKFQLAIDAKQFTNTDARHNATCLPHKRNIVTCLLCIRGQNGGWDVRWEDLRA</sequence>
<proteinExistence type="predicted"/>
<accession>A0A139HFS7</accession>
<dbReference type="Proteomes" id="UP000070133">
    <property type="component" value="Unassembled WGS sequence"/>
</dbReference>
<dbReference type="EMBL" id="LFZN01000057">
    <property type="protein sequence ID" value="KXT01300.1"/>
    <property type="molecule type" value="Genomic_DNA"/>
</dbReference>